<protein>
    <submittedName>
        <fullName evidence="1">Uncharacterized protein</fullName>
    </submittedName>
</protein>
<name>C0DA88_9FIRM</name>
<reference evidence="1 2" key="1">
    <citation type="submission" date="2009-02" db="EMBL/GenBank/DDBJ databases">
        <title>Draft genome sequence of Clostridium asparagiforme (DSM 15981).</title>
        <authorList>
            <person name="Sudarsanam P."/>
            <person name="Ley R."/>
            <person name="Guruge J."/>
            <person name="Turnbaugh P.J."/>
            <person name="Mahowald M."/>
            <person name="Liep D."/>
            <person name="Gordon J."/>
        </authorList>
    </citation>
    <scope>NUCLEOTIDE SEQUENCE [LARGE SCALE GENOMIC DNA]</scope>
    <source>
        <strain evidence="1 2">DSM 15981</strain>
    </source>
</reference>
<accession>C0DA88</accession>
<keyword evidence="2" id="KW-1185">Reference proteome</keyword>
<dbReference type="Proteomes" id="UP000004756">
    <property type="component" value="Unassembled WGS sequence"/>
</dbReference>
<organism evidence="1 2">
    <name type="scientific">[Clostridium] asparagiforme DSM 15981</name>
    <dbReference type="NCBI Taxonomy" id="518636"/>
    <lineage>
        <taxon>Bacteria</taxon>
        <taxon>Bacillati</taxon>
        <taxon>Bacillota</taxon>
        <taxon>Clostridia</taxon>
        <taxon>Lachnospirales</taxon>
        <taxon>Lachnospiraceae</taxon>
        <taxon>Enterocloster</taxon>
    </lineage>
</organism>
<evidence type="ECO:0000313" key="1">
    <source>
        <dbReference type="EMBL" id="EEG51720.1"/>
    </source>
</evidence>
<dbReference type="AlphaFoldDB" id="C0DA88"/>
<proteinExistence type="predicted"/>
<dbReference type="HOGENOM" id="CLU_3214223_0_0_9"/>
<evidence type="ECO:0000313" key="2">
    <source>
        <dbReference type="Proteomes" id="UP000004756"/>
    </source>
</evidence>
<gene>
    <name evidence="1" type="ORF">CLOSTASPAR_06191</name>
</gene>
<comment type="caution">
    <text evidence="1">The sequence shown here is derived from an EMBL/GenBank/DDBJ whole genome shotgun (WGS) entry which is preliminary data.</text>
</comment>
<sequence>MGYTSFATGNRMGGRPSSITWMRQRTGRKIEGEKRWGTGRRDGS</sequence>
<dbReference type="EMBL" id="ACCJ01000533">
    <property type="protein sequence ID" value="EEG51720.1"/>
    <property type="molecule type" value="Genomic_DNA"/>
</dbReference>